<dbReference type="AlphaFoldDB" id="A0AAW2K1W6"/>
<name>A0AAW2K1W6_SESRA</name>
<feature type="compositionally biased region" description="Low complexity" evidence="1">
    <location>
        <begin position="74"/>
        <end position="87"/>
    </location>
</feature>
<reference evidence="2" key="2">
    <citation type="journal article" date="2024" name="Plant">
        <title>Genomic evolution and insights into agronomic trait innovations of Sesamum species.</title>
        <authorList>
            <person name="Miao H."/>
            <person name="Wang L."/>
            <person name="Qu L."/>
            <person name="Liu H."/>
            <person name="Sun Y."/>
            <person name="Le M."/>
            <person name="Wang Q."/>
            <person name="Wei S."/>
            <person name="Zheng Y."/>
            <person name="Lin W."/>
            <person name="Duan Y."/>
            <person name="Cao H."/>
            <person name="Xiong S."/>
            <person name="Wang X."/>
            <person name="Wei L."/>
            <person name="Li C."/>
            <person name="Ma Q."/>
            <person name="Ju M."/>
            <person name="Zhao R."/>
            <person name="Li G."/>
            <person name="Mu C."/>
            <person name="Tian Q."/>
            <person name="Mei H."/>
            <person name="Zhang T."/>
            <person name="Gao T."/>
            <person name="Zhang H."/>
        </authorList>
    </citation>
    <scope>NUCLEOTIDE SEQUENCE</scope>
    <source>
        <strain evidence="2">G02</strain>
    </source>
</reference>
<gene>
    <name evidence="2" type="ORF">Sradi_6359200</name>
</gene>
<comment type="caution">
    <text evidence="2">The sequence shown here is derived from an EMBL/GenBank/DDBJ whole genome shotgun (WGS) entry which is preliminary data.</text>
</comment>
<protein>
    <submittedName>
        <fullName evidence="2">Pentatricopeptide repeat-containing protein, mitochondrial</fullName>
    </submittedName>
</protein>
<proteinExistence type="predicted"/>
<evidence type="ECO:0000256" key="1">
    <source>
        <dbReference type="SAM" id="MobiDB-lite"/>
    </source>
</evidence>
<evidence type="ECO:0000313" key="2">
    <source>
        <dbReference type="EMBL" id="KAL0300824.1"/>
    </source>
</evidence>
<sequence>MALRSKLRSVALVRHRLFSTSILSPDSKTPLSSKEKSRAALSLLRFEKNPERILDICRAAALTPESHLDRVAYSRPSPSSRNPTTTRGFGSSLRLLGQTGLQV</sequence>
<organism evidence="2">
    <name type="scientific">Sesamum radiatum</name>
    <name type="common">Black benniseed</name>
    <dbReference type="NCBI Taxonomy" id="300843"/>
    <lineage>
        <taxon>Eukaryota</taxon>
        <taxon>Viridiplantae</taxon>
        <taxon>Streptophyta</taxon>
        <taxon>Embryophyta</taxon>
        <taxon>Tracheophyta</taxon>
        <taxon>Spermatophyta</taxon>
        <taxon>Magnoliopsida</taxon>
        <taxon>eudicotyledons</taxon>
        <taxon>Gunneridae</taxon>
        <taxon>Pentapetalae</taxon>
        <taxon>asterids</taxon>
        <taxon>lamiids</taxon>
        <taxon>Lamiales</taxon>
        <taxon>Pedaliaceae</taxon>
        <taxon>Sesamum</taxon>
    </lineage>
</organism>
<accession>A0AAW2K1W6</accession>
<reference evidence="2" key="1">
    <citation type="submission" date="2020-06" db="EMBL/GenBank/DDBJ databases">
        <authorList>
            <person name="Li T."/>
            <person name="Hu X."/>
            <person name="Zhang T."/>
            <person name="Song X."/>
            <person name="Zhang H."/>
            <person name="Dai N."/>
            <person name="Sheng W."/>
            <person name="Hou X."/>
            <person name="Wei L."/>
        </authorList>
    </citation>
    <scope>NUCLEOTIDE SEQUENCE</scope>
    <source>
        <strain evidence="2">G02</strain>
        <tissue evidence="2">Leaf</tissue>
    </source>
</reference>
<feature type="region of interest" description="Disordered" evidence="1">
    <location>
        <begin position="69"/>
        <end position="103"/>
    </location>
</feature>
<dbReference type="EMBL" id="JACGWJ010000030">
    <property type="protein sequence ID" value="KAL0300824.1"/>
    <property type="molecule type" value="Genomic_DNA"/>
</dbReference>